<dbReference type="Proteomes" id="UP000178486">
    <property type="component" value="Unassembled WGS sequence"/>
</dbReference>
<dbReference type="AlphaFoldDB" id="A0A1F7JGS3"/>
<reference evidence="2 3" key="1">
    <citation type="journal article" date="2016" name="Nat. Commun.">
        <title>Thousands of microbial genomes shed light on interconnected biogeochemical processes in an aquifer system.</title>
        <authorList>
            <person name="Anantharaman K."/>
            <person name="Brown C.T."/>
            <person name="Hug L.A."/>
            <person name="Sharon I."/>
            <person name="Castelle C.J."/>
            <person name="Probst A.J."/>
            <person name="Thomas B.C."/>
            <person name="Singh A."/>
            <person name="Wilkins M.J."/>
            <person name="Karaoz U."/>
            <person name="Brodie E.L."/>
            <person name="Williams K.H."/>
            <person name="Hubbard S.S."/>
            <person name="Banfield J.F."/>
        </authorList>
    </citation>
    <scope>NUCLEOTIDE SEQUENCE [LARGE SCALE GENOMIC DNA]</scope>
</reference>
<dbReference type="InterPro" id="IPR052930">
    <property type="entry name" value="TA_antitoxin_MntA"/>
</dbReference>
<evidence type="ECO:0000313" key="3">
    <source>
        <dbReference type="Proteomes" id="UP000178486"/>
    </source>
</evidence>
<feature type="domain" description="Polymerase beta nucleotidyltransferase" evidence="1">
    <location>
        <begin position="1"/>
        <end position="86"/>
    </location>
</feature>
<proteinExistence type="predicted"/>
<dbReference type="InterPro" id="IPR043519">
    <property type="entry name" value="NT_sf"/>
</dbReference>
<gene>
    <name evidence="2" type="ORF">A3B56_01060</name>
</gene>
<name>A0A1F7JGS3_9BACT</name>
<sequence>IYLFGSCADGTEQSTSDMDIAVLFNHNDTNTDNINYSQKYQALYELLDPLIAARGIKIDLVILHRASLELQAHVVRTGILLYQSNPEYVTEYEERIMIEAADFLFLKNQIDQAILARI</sequence>
<dbReference type="EMBL" id="MGAU01000025">
    <property type="protein sequence ID" value="OGK54818.1"/>
    <property type="molecule type" value="Genomic_DNA"/>
</dbReference>
<dbReference type="PANTHER" id="PTHR43852:SF3">
    <property type="entry name" value="NUCLEOTIDYLTRANSFERASE"/>
    <property type="match status" value="1"/>
</dbReference>
<dbReference type="SUPFAM" id="SSF81301">
    <property type="entry name" value="Nucleotidyltransferase"/>
    <property type="match status" value="1"/>
</dbReference>
<feature type="non-terminal residue" evidence="2">
    <location>
        <position position="1"/>
    </location>
</feature>
<dbReference type="CDD" id="cd05403">
    <property type="entry name" value="NT_KNTase_like"/>
    <property type="match status" value="1"/>
</dbReference>
<dbReference type="Pfam" id="PF18765">
    <property type="entry name" value="Polbeta"/>
    <property type="match status" value="1"/>
</dbReference>
<dbReference type="NCBIfam" id="NF047752">
    <property type="entry name" value="MntA_antitoxin"/>
    <property type="match status" value="1"/>
</dbReference>
<evidence type="ECO:0000313" key="2">
    <source>
        <dbReference type="EMBL" id="OGK54818.1"/>
    </source>
</evidence>
<dbReference type="PANTHER" id="PTHR43852">
    <property type="entry name" value="NUCLEOTIDYLTRANSFERASE"/>
    <property type="match status" value="1"/>
</dbReference>
<comment type="caution">
    <text evidence="2">The sequence shown here is derived from an EMBL/GenBank/DDBJ whole genome shotgun (WGS) entry which is preliminary data.</text>
</comment>
<dbReference type="Gene3D" id="3.30.460.10">
    <property type="entry name" value="Beta Polymerase, domain 2"/>
    <property type="match status" value="1"/>
</dbReference>
<dbReference type="InterPro" id="IPR041633">
    <property type="entry name" value="Polbeta"/>
</dbReference>
<protein>
    <recommendedName>
        <fullName evidence="1">Polymerase beta nucleotidyltransferase domain-containing protein</fullName>
    </recommendedName>
</protein>
<accession>A0A1F7JGS3</accession>
<organism evidence="2 3">
    <name type="scientific">Candidatus Roizmanbacteria bacterium RIFCSPLOWO2_01_FULL_45_11</name>
    <dbReference type="NCBI Taxonomy" id="1802070"/>
    <lineage>
        <taxon>Bacteria</taxon>
        <taxon>Candidatus Roizmaniibacteriota</taxon>
    </lineage>
</organism>
<evidence type="ECO:0000259" key="1">
    <source>
        <dbReference type="Pfam" id="PF18765"/>
    </source>
</evidence>